<dbReference type="Proteomes" id="UP000789396">
    <property type="component" value="Unassembled WGS sequence"/>
</dbReference>
<protein>
    <submittedName>
        <fullName evidence="2">13545_t:CDS:1</fullName>
    </submittedName>
</protein>
<accession>A0A9N9AT26</accession>
<feature type="region of interest" description="Disordered" evidence="1">
    <location>
        <begin position="73"/>
        <end position="140"/>
    </location>
</feature>
<proteinExistence type="predicted"/>
<keyword evidence="3" id="KW-1185">Reference proteome</keyword>
<dbReference type="EMBL" id="CAJVPZ010004132">
    <property type="protein sequence ID" value="CAG8541647.1"/>
    <property type="molecule type" value="Genomic_DNA"/>
</dbReference>
<dbReference type="AlphaFoldDB" id="A0A9N9AT26"/>
<reference evidence="2" key="1">
    <citation type="submission" date="2021-06" db="EMBL/GenBank/DDBJ databases">
        <authorList>
            <person name="Kallberg Y."/>
            <person name="Tangrot J."/>
            <person name="Rosling A."/>
        </authorList>
    </citation>
    <scope>NUCLEOTIDE SEQUENCE</scope>
    <source>
        <strain evidence="2">IN212</strain>
    </source>
</reference>
<feature type="compositionally biased region" description="Polar residues" evidence="1">
    <location>
        <begin position="97"/>
        <end position="107"/>
    </location>
</feature>
<name>A0A9N9AT26_9GLOM</name>
<feature type="compositionally biased region" description="Basic and acidic residues" evidence="1">
    <location>
        <begin position="131"/>
        <end position="140"/>
    </location>
</feature>
<comment type="caution">
    <text evidence="2">The sequence shown here is derived from an EMBL/GenBank/DDBJ whole genome shotgun (WGS) entry which is preliminary data.</text>
</comment>
<dbReference type="OrthoDB" id="10535557at2759"/>
<feature type="non-terminal residue" evidence="2">
    <location>
        <position position="1"/>
    </location>
</feature>
<evidence type="ECO:0000313" key="2">
    <source>
        <dbReference type="EMBL" id="CAG8541647.1"/>
    </source>
</evidence>
<evidence type="ECO:0000313" key="3">
    <source>
        <dbReference type="Proteomes" id="UP000789396"/>
    </source>
</evidence>
<gene>
    <name evidence="2" type="ORF">RFULGI_LOCUS4249</name>
</gene>
<sequence length="140" mass="15724">MSTSTSNPKSFSNGKIHYFELHDSKDWSVDHFNSWTAATFGQEEVNEAIFYKILQIIKDDSSTSRKVKNVIKNLMDKKTQSTENNENQSESEHNKAGSDNNPFSRDNSPPADAYNSPPVDAYNSPPADDSETNRLEKAFG</sequence>
<organism evidence="2 3">
    <name type="scientific">Racocetra fulgida</name>
    <dbReference type="NCBI Taxonomy" id="60492"/>
    <lineage>
        <taxon>Eukaryota</taxon>
        <taxon>Fungi</taxon>
        <taxon>Fungi incertae sedis</taxon>
        <taxon>Mucoromycota</taxon>
        <taxon>Glomeromycotina</taxon>
        <taxon>Glomeromycetes</taxon>
        <taxon>Diversisporales</taxon>
        <taxon>Gigasporaceae</taxon>
        <taxon>Racocetra</taxon>
    </lineage>
</organism>
<evidence type="ECO:0000256" key="1">
    <source>
        <dbReference type="SAM" id="MobiDB-lite"/>
    </source>
</evidence>